<proteinExistence type="predicted"/>
<dbReference type="EMBL" id="JARIHO010000047">
    <property type="protein sequence ID" value="KAJ7323255.1"/>
    <property type="molecule type" value="Genomic_DNA"/>
</dbReference>
<evidence type="ECO:0000256" key="1">
    <source>
        <dbReference type="SAM" id="SignalP"/>
    </source>
</evidence>
<feature type="signal peptide" evidence="1">
    <location>
        <begin position="1"/>
        <end position="16"/>
    </location>
</feature>
<reference evidence="2" key="1">
    <citation type="submission" date="2023-03" db="EMBL/GenBank/DDBJ databases">
        <title>Massive genome expansion in bonnet fungi (Mycena s.s.) driven by repeated elements and novel gene families across ecological guilds.</title>
        <authorList>
            <consortium name="Lawrence Berkeley National Laboratory"/>
            <person name="Harder C.B."/>
            <person name="Miyauchi S."/>
            <person name="Viragh M."/>
            <person name="Kuo A."/>
            <person name="Thoen E."/>
            <person name="Andreopoulos B."/>
            <person name="Lu D."/>
            <person name="Skrede I."/>
            <person name="Drula E."/>
            <person name="Henrissat B."/>
            <person name="Morin E."/>
            <person name="Kohler A."/>
            <person name="Barry K."/>
            <person name="LaButti K."/>
            <person name="Morin E."/>
            <person name="Salamov A."/>
            <person name="Lipzen A."/>
            <person name="Mereny Z."/>
            <person name="Hegedus B."/>
            <person name="Baldrian P."/>
            <person name="Stursova M."/>
            <person name="Weitz H."/>
            <person name="Taylor A."/>
            <person name="Grigoriev I.V."/>
            <person name="Nagy L.G."/>
            <person name="Martin F."/>
            <person name="Kauserud H."/>
        </authorList>
    </citation>
    <scope>NUCLEOTIDE SEQUENCE</scope>
    <source>
        <strain evidence="2">CBHHK002</strain>
    </source>
</reference>
<comment type="caution">
    <text evidence="2">The sequence shown here is derived from an EMBL/GenBank/DDBJ whole genome shotgun (WGS) entry which is preliminary data.</text>
</comment>
<gene>
    <name evidence="2" type="ORF">DFH08DRAFT_350047</name>
</gene>
<dbReference type="AlphaFoldDB" id="A0AAD7EI03"/>
<dbReference type="Gene3D" id="2.60.20.10">
    <property type="entry name" value="Crystallins"/>
    <property type="match status" value="1"/>
</dbReference>
<accession>A0AAD7EI03</accession>
<protein>
    <submittedName>
        <fullName evidence="2">Uncharacterized protein</fullName>
    </submittedName>
</protein>
<sequence>MKFSTAFFALVPLVAALPPALRNVDVGNSTAVISPDTAGNIFVCTDAGFTGSCAVFSGASGQCVDFPSNFNDDISSVGPDSGQDCFFWIDAGCSNEQLGPIRSPGSSNLNVDPTVAFNDHISSFKCFFG</sequence>
<dbReference type="Proteomes" id="UP001218218">
    <property type="component" value="Unassembled WGS sequence"/>
</dbReference>
<feature type="chain" id="PRO_5042064653" evidence="1">
    <location>
        <begin position="17"/>
        <end position="129"/>
    </location>
</feature>
<evidence type="ECO:0000313" key="2">
    <source>
        <dbReference type="EMBL" id="KAJ7323255.1"/>
    </source>
</evidence>
<organism evidence="2 3">
    <name type="scientific">Mycena albidolilacea</name>
    <dbReference type="NCBI Taxonomy" id="1033008"/>
    <lineage>
        <taxon>Eukaryota</taxon>
        <taxon>Fungi</taxon>
        <taxon>Dikarya</taxon>
        <taxon>Basidiomycota</taxon>
        <taxon>Agaricomycotina</taxon>
        <taxon>Agaricomycetes</taxon>
        <taxon>Agaricomycetidae</taxon>
        <taxon>Agaricales</taxon>
        <taxon>Marasmiineae</taxon>
        <taxon>Mycenaceae</taxon>
        <taxon>Mycena</taxon>
    </lineage>
</organism>
<name>A0AAD7EI03_9AGAR</name>
<evidence type="ECO:0000313" key="3">
    <source>
        <dbReference type="Proteomes" id="UP001218218"/>
    </source>
</evidence>
<keyword evidence="3" id="KW-1185">Reference proteome</keyword>
<keyword evidence="1" id="KW-0732">Signal</keyword>